<feature type="transmembrane region" description="Helical" evidence="1">
    <location>
        <begin position="20"/>
        <end position="38"/>
    </location>
</feature>
<keyword evidence="1" id="KW-0472">Membrane</keyword>
<dbReference type="EMBL" id="MFJM01000031">
    <property type="protein sequence ID" value="OGG17625.1"/>
    <property type="molecule type" value="Genomic_DNA"/>
</dbReference>
<dbReference type="AlphaFoldDB" id="A0A1F5ZZ54"/>
<dbReference type="STRING" id="1798383.A3D78_05220"/>
<gene>
    <name evidence="2" type="ORF">A3D78_05220</name>
</gene>
<organism evidence="2 3">
    <name type="scientific">Candidatus Gottesmanbacteria bacterium RIFCSPHIGHO2_02_FULL_39_14</name>
    <dbReference type="NCBI Taxonomy" id="1798383"/>
    <lineage>
        <taxon>Bacteria</taxon>
        <taxon>Candidatus Gottesmaniibacteriota</taxon>
    </lineage>
</organism>
<dbReference type="Proteomes" id="UP000176253">
    <property type="component" value="Unassembled WGS sequence"/>
</dbReference>
<evidence type="ECO:0000256" key="1">
    <source>
        <dbReference type="SAM" id="Phobius"/>
    </source>
</evidence>
<keyword evidence="1" id="KW-0812">Transmembrane</keyword>
<proteinExistence type="predicted"/>
<keyword evidence="1" id="KW-1133">Transmembrane helix</keyword>
<sequence length="74" mass="8745">MDQKQNVDLANYIMQAEPIIPVLQMTVLMGNLILIILAEERYSIPFYPLLYLFAGFVLWRLLSDLNRYVKNFLH</sequence>
<protein>
    <submittedName>
        <fullName evidence="2">Uncharacterized protein</fullName>
    </submittedName>
</protein>
<evidence type="ECO:0000313" key="2">
    <source>
        <dbReference type="EMBL" id="OGG17625.1"/>
    </source>
</evidence>
<evidence type="ECO:0000313" key="3">
    <source>
        <dbReference type="Proteomes" id="UP000176253"/>
    </source>
</evidence>
<feature type="transmembrane region" description="Helical" evidence="1">
    <location>
        <begin position="44"/>
        <end position="62"/>
    </location>
</feature>
<name>A0A1F5ZZ54_9BACT</name>
<accession>A0A1F5ZZ54</accession>
<comment type="caution">
    <text evidence="2">The sequence shown here is derived from an EMBL/GenBank/DDBJ whole genome shotgun (WGS) entry which is preliminary data.</text>
</comment>
<reference evidence="2 3" key="1">
    <citation type="journal article" date="2016" name="Nat. Commun.">
        <title>Thousands of microbial genomes shed light on interconnected biogeochemical processes in an aquifer system.</title>
        <authorList>
            <person name="Anantharaman K."/>
            <person name="Brown C.T."/>
            <person name="Hug L.A."/>
            <person name="Sharon I."/>
            <person name="Castelle C.J."/>
            <person name="Probst A.J."/>
            <person name="Thomas B.C."/>
            <person name="Singh A."/>
            <person name="Wilkins M.J."/>
            <person name="Karaoz U."/>
            <person name="Brodie E.L."/>
            <person name="Williams K.H."/>
            <person name="Hubbard S.S."/>
            <person name="Banfield J.F."/>
        </authorList>
    </citation>
    <scope>NUCLEOTIDE SEQUENCE [LARGE SCALE GENOMIC DNA]</scope>
</reference>